<accession>A0A1Q5PNI2</accession>
<dbReference type="CDD" id="cd18139">
    <property type="entry name" value="HLD_clamp_RarA"/>
    <property type="match status" value="1"/>
</dbReference>
<dbReference type="InterPro" id="IPR008921">
    <property type="entry name" value="DNA_pol3_clamp-load_cplx_C"/>
</dbReference>
<dbReference type="GO" id="GO:0000731">
    <property type="term" value="P:DNA synthesis involved in DNA repair"/>
    <property type="evidence" value="ECO:0007669"/>
    <property type="project" value="TreeGrafter"/>
</dbReference>
<dbReference type="GO" id="GO:0005524">
    <property type="term" value="F:ATP binding"/>
    <property type="evidence" value="ECO:0007669"/>
    <property type="project" value="UniProtKB-KW"/>
</dbReference>
<dbReference type="SUPFAM" id="SSF52540">
    <property type="entry name" value="P-loop containing nucleoside triphosphate hydrolases"/>
    <property type="match status" value="1"/>
</dbReference>
<dbReference type="AlphaFoldDB" id="A0A1Q5PNI2"/>
<sequence>MDLFTPASSSEAAAQSAPLAVRMRPRDISEVVGQAHLLKAQSPLQNLFARAEAGKRPASSVILWGPAGTGKTTIAYLLARKSNWNFVELSAVSDGVAQVRQVIKQAKSELSLSGKPTILFVDEVHRFSKSQQDALLPAVENAFVTLIAATTENPVFSVINPLLSRSLMVTLEPLTEDDLKEVISHALSSERGLGGRFELESEAIDIILGAAGGDARKSLTILEAAADAAGESPVISAEHVRAVADSAGLEYGIDQHYDVISAFIKSMRGSDPDAALYYLARMLHAGEDPRFIARRIMIAASEDVGMADPTVLPLTAAALTAVQHVGMPEARIILAQAAVAVAVAPKSNAVYKGINAALELVQNGQGNDIPPYLRDARSPLQKGASYRYPHDYEHGVAPQRYLPESLGDLKLYEPTTHGFESRITSRLSKVEELRNMP</sequence>
<dbReference type="Gene3D" id="1.10.8.60">
    <property type="match status" value="1"/>
</dbReference>
<dbReference type="FunFam" id="3.40.50.300:FF:000345">
    <property type="entry name" value="AAA family ATPase"/>
    <property type="match status" value="1"/>
</dbReference>
<dbReference type="Gene3D" id="3.40.50.300">
    <property type="entry name" value="P-loop containing nucleotide triphosphate hydrolases"/>
    <property type="match status" value="1"/>
</dbReference>
<dbReference type="Pfam" id="PF00004">
    <property type="entry name" value="AAA"/>
    <property type="match status" value="1"/>
</dbReference>
<dbReference type="EMBL" id="MQSV01000002">
    <property type="protein sequence ID" value="OKL49097.1"/>
    <property type="molecule type" value="Genomic_DNA"/>
</dbReference>
<dbReference type="InterPro" id="IPR021886">
    <property type="entry name" value="MgsA_C"/>
</dbReference>
<dbReference type="Gene3D" id="1.20.272.10">
    <property type="match status" value="1"/>
</dbReference>
<dbReference type="FunFam" id="1.20.272.10:FF:000001">
    <property type="entry name" value="Putative AAA family ATPase"/>
    <property type="match status" value="1"/>
</dbReference>
<evidence type="ECO:0000259" key="4">
    <source>
        <dbReference type="SMART" id="SM00382"/>
    </source>
</evidence>
<dbReference type="Pfam" id="PF12002">
    <property type="entry name" value="MgsA_C"/>
    <property type="match status" value="1"/>
</dbReference>
<comment type="similarity">
    <text evidence="1">Belongs to the AAA ATPase family. RarA/MGS1/WRNIP1 subfamily.</text>
</comment>
<dbReference type="GO" id="GO:0003677">
    <property type="term" value="F:DNA binding"/>
    <property type="evidence" value="ECO:0007669"/>
    <property type="project" value="InterPro"/>
</dbReference>
<gene>
    <name evidence="5" type="ORF">BSR29_04495</name>
</gene>
<dbReference type="SMART" id="SM00382">
    <property type="entry name" value="AAA"/>
    <property type="match status" value="1"/>
</dbReference>
<dbReference type="PANTHER" id="PTHR13779:SF7">
    <property type="entry name" value="ATPASE WRNIP1"/>
    <property type="match status" value="1"/>
</dbReference>
<reference evidence="5 6" key="1">
    <citation type="submission" date="2016-11" db="EMBL/GenBank/DDBJ databases">
        <title>Actinomyces gypaetusis sp. nov. isolated from the vulture Gypaetus barbatus in Qinghai Tibet Plateau China.</title>
        <authorList>
            <person name="Meng X."/>
        </authorList>
    </citation>
    <scope>NUCLEOTIDE SEQUENCE [LARGE SCALE GENOMIC DNA]</scope>
    <source>
        <strain evidence="5 6">VUL4_2</strain>
    </source>
</reference>
<dbReference type="RefSeq" id="WP_073709086.1">
    <property type="nucleotide sequence ID" value="NZ_MQSV01000002.1"/>
</dbReference>
<evidence type="ECO:0000256" key="3">
    <source>
        <dbReference type="ARBA" id="ARBA00022840"/>
    </source>
</evidence>
<feature type="domain" description="AAA+ ATPase" evidence="4">
    <location>
        <begin position="57"/>
        <end position="173"/>
    </location>
</feature>
<dbReference type="GO" id="GO:0006261">
    <property type="term" value="P:DNA-templated DNA replication"/>
    <property type="evidence" value="ECO:0007669"/>
    <property type="project" value="TreeGrafter"/>
</dbReference>
<dbReference type="Pfam" id="PF16193">
    <property type="entry name" value="AAA_assoc_2"/>
    <property type="match status" value="1"/>
</dbReference>
<dbReference type="InterPro" id="IPR003959">
    <property type="entry name" value="ATPase_AAA_core"/>
</dbReference>
<keyword evidence="3" id="KW-0067">ATP-binding</keyword>
<dbReference type="CDD" id="cd00009">
    <property type="entry name" value="AAA"/>
    <property type="match status" value="1"/>
</dbReference>
<dbReference type="STRING" id="1921764.BSR28_04060"/>
<dbReference type="OrthoDB" id="9778364at2"/>
<evidence type="ECO:0000256" key="1">
    <source>
        <dbReference type="ARBA" id="ARBA00008959"/>
    </source>
</evidence>
<dbReference type="Gene3D" id="1.10.3710.10">
    <property type="entry name" value="DNA polymerase III clamp loader subunits, C-terminal domain"/>
    <property type="match status" value="1"/>
</dbReference>
<evidence type="ECO:0000313" key="6">
    <source>
        <dbReference type="Proteomes" id="UP000186785"/>
    </source>
</evidence>
<dbReference type="InterPro" id="IPR027417">
    <property type="entry name" value="P-loop_NTPase"/>
</dbReference>
<dbReference type="InterPro" id="IPR003593">
    <property type="entry name" value="AAA+_ATPase"/>
</dbReference>
<dbReference type="GO" id="GO:0016887">
    <property type="term" value="F:ATP hydrolysis activity"/>
    <property type="evidence" value="ECO:0007669"/>
    <property type="project" value="InterPro"/>
</dbReference>
<comment type="caution">
    <text evidence="5">The sequence shown here is derived from an EMBL/GenBank/DDBJ whole genome shotgun (WGS) entry which is preliminary data.</text>
</comment>
<dbReference type="GO" id="GO:0008047">
    <property type="term" value="F:enzyme activator activity"/>
    <property type="evidence" value="ECO:0007669"/>
    <property type="project" value="TreeGrafter"/>
</dbReference>
<dbReference type="PANTHER" id="PTHR13779">
    <property type="entry name" value="WERNER HELICASE-INTERACTING PROTEIN 1 FAMILY MEMBER"/>
    <property type="match status" value="1"/>
</dbReference>
<name>A0A1Q5PNI2_9ACTO</name>
<organism evidence="5 6">
    <name type="scientific">Boudabousia liubingyangii</name>
    <dbReference type="NCBI Taxonomy" id="1921764"/>
    <lineage>
        <taxon>Bacteria</taxon>
        <taxon>Bacillati</taxon>
        <taxon>Actinomycetota</taxon>
        <taxon>Actinomycetes</taxon>
        <taxon>Actinomycetales</taxon>
        <taxon>Actinomycetaceae</taxon>
        <taxon>Boudabousia</taxon>
    </lineage>
</organism>
<dbReference type="Proteomes" id="UP000186785">
    <property type="component" value="Unassembled WGS sequence"/>
</dbReference>
<protein>
    <submittedName>
        <fullName evidence="5">AAA family ATPase</fullName>
    </submittedName>
</protein>
<keyword evidence="6" id="KW-1185">Reference proteome</keyword>
<dbReference type="GO" id="GO:0017116">
    <property type="term" value="F:single-stranded DNA helicase activity"/>
    <property type="evidence" value="ECO:0007669"/>
    <property type="project" value="TreeGrafter"/>
</dbReference>
<keyword evidence="2" id="KW-0547">Nucleotide-binding</keyword>
<evidence type="ECO:0000256" key="2">
    <source>
        <dbReference type="ARBA" id="ARBA00022741"/>
    </source>
</evidence>
<dbReference type="InterPro" id="IPR051314">
    <property type="entry name" value="AAA_ATPase_RarA/MGS1/WRNIP1"/>
</dbReference>
<evidence type="ECO:0000313" key="5">
    <source>
        <dbReference type="EMBL" id="OKL49097.1"/>
    </source>
</evidence>
<dbReference type="InterPro" id="IPR032423">
    <property type="entry name" value="AAA_assoc_2"/>
</dbReference>
<proteinExistence type="inferred from homology"/>
<dbReference type="SUPFAM" id="SSF48019">
    <property type="entry name" value="post-AAA+ oligomerization domain-like"/>
    <property type="match status" value="1"/>
</dbReference>